<dbReference type="EC" id="1.1.1.193" evidence="15"/>
<gene>
    <name evidence="20" type="primary">ribD</name>
    <name evidence="20" type="ORF">CIB95_06640</name>
</gene>
<feature type="binding site" evidence="17">
    <location>
        <position position="291"/>
    </location>
    <ligand>
        <name>substrate</name>
    </ligand>
</feature>
<feature type="binding site" evidence="17">
    <location>
        <position position="168"/>
    </location>
    <ligand>
        <name>substrate</name>
    </ligand>
</feature>
<evidence type="ECO:0000256" key="13">
    <source>
        <dbReference type="ARBA" id="ARBA00049861"/>
    </source>
</evidence>
<dbReference type="InterPro" id="IPR011549">
    <property type="entry name" value="RibD_C"/>
</dbReference>
<evidence type="ECO:0000256" key="14">
    <source>
        <dbReference type="ARBA" id="ARBA00049886"/>
    </source>
</evidence>
<keyword evidence="11 15" id="KW-0560">Oxidoreductase</keyword>
<keyword evidence="8 15" id="KW-0378">Hydrolase</keyword>
<evidence type="ECO:0000256" key="10">
    <source>
        <dbReference type="ARBA" id="ARBA00022857"/>
    </source>
</evidence>
<comment type="similarity">
    <text evidence="4 15">In the N-terminal section; belongs to the cytidine and deoxycytidylate deaminase family.</text>
</comment>
<dbReference type="UniPathway" id="UPA00275">
    <property type="reaction ID" value="UER00401"/>
</dbReference>
<evidence type="ECO:0000256" key="6">
    <source>
        <dbReference type="ARBA" id="ARBA00022619"/>
    </source>
</evidence>
<dbReference type="NCBIfam" id="TIGR00227">
    <property type="entry name" value="ribD_Cterm"/>
    <property type="match status" value="1"/>
</dbReference>
<dbReference type="GO" id="GO:0008703">
    <property type="term" value="F:5-amino-6-(5-phosphoribosylamino)uracil reductase activity"/>
    <property type="evidence" value="ECO:0007669"/>
    <property type="project" value="UniProtKB-EC"/>
</dbReference>
<organism evidence="20 21">
    <name type="scientific">Lottiidibacillus patelloidae</name>
    <dbReference type="NCBI Taxonomy" id="2670334"/>
    <lineage>
        <taxon>Bacteria</taxon>
        <taxon>Bacillati</taxon>
        <taxon>Bacillota</taxon>
        <taxon>Bacilli</taxon>
        <taxon>Bacillales</taxon>
        <taxon>Bacillaceae</taxon>
        <taxon>Lottiidibacillus</taxon>
    </lineage>
</organism>
<evidence type="ECO:0000256" key="12">
    <source>
        <dbReference type="ARBA" id="ARBA00023268"/>
    </source>
</evidence>
<comment type="caution">
    <text evidence="20">The sequence shown here is derived from an EMBL/GenBank/DDBJ whole genome shotgun (WGS) entry which is preliminary data.</text>
</comment>
<feature type="binding site" evidence="18">
    <location>
        <position position="75"/>
    </location>
    <ligand>
        <name>Zn(2+)</name>
        <dbReference type="ChEBI" id="CHEBI:29105"/>
        <note>catalytic</note>
    </ligand>
</feature>
<dbReference type="GO" id="GO:0050661">
    <property type="term" value="F:NADP binding"/>
    <property type="evidence" value="ECO:0007669"/>
    <property type="project" value="InterPro"/>
</dbReference>
<evidence type="ECO:0000256" key="11">
    <source>
        <dbReference type="ARBA" id="ARBA00023002"/>
    </source>
</evidence>
<comment type="catalytic activity">
    <reaction evidence="13 15">
        <text>5-amino-6-(5-phospho-D-ribitylamino)uracil + NADP(+) = 5-amino-6-(5-phospho-D-ribosylamino)uracil + NADPH + H(+)</text>
        <dbReference type="Rhea" id="RHEA:17845"/>
        <dbReference type="ChEBI" id="CHEBI:15378"/>
        <dbReference type="ChEBI" id="CHEBI:57783"/>
        <dbReference type="ChEBI" id="CHEBI:58349"/>
        <dbReference type="ChEBI" id="CHEBI:58421"/>
        <dbReference type="ChEBI" id="CHEBI:58453"/>
        <dbReference type="EC" id="1.1.1.193"/>
    </reaction>
</comment>
<dbReference type="InterPro" id="IPR050765">
    <property type="entry name" value="Riboflavin_Biosynth_HTPR"/>
</dbReference>
<comment type="catalytic activity">
    <reaction evidence="14 15">
        <text>2,5-diamino-6-hydroxy-4-(5-phosphoribosylamino)-pyrimidine + H2O + H(+) = 5-amino-6-(5-phospho-D-ribosylamino)uracil + NH4(+)</text>
        <dbReference type="Rhea" id="RHEA:21868"/>
        <dbReference type="ChEBI" id="CHEBI:15377"/>
        <dbReference type="ChEBI" id="CHEBI:15378"/>
        <dbReference type="ChEBI" id="CHEBI:28938"/>
        <dbReference type="ChEBI" id="CHEBI:58453"/>
        <dbReference type="ChEBI" id="CHEBI:58614"/>
        <dbReference type="EC" id="3.5.4.26"/>
    </reaction>
</comment>
<dbReference type="PANTHER" id="PTHR38011:SF7">
    <property type="entry name" value="2,5-DIAMINO-6-RIBOSYLAMINO-4(3H)-PYRIMIDINONE 5'-PHOSPHATE REDUCTASE"/>
    <property type="match status" value="1"/>
</dbReference>
<dbReference type="AlphaFoldDB" id="A0A263BTS4"/>
<protein>
    <recommendedName>
        <fullName evidence="15">Riboflavin biosynthesis protein RibD</fullName>
    </recommendedName>
    <domain>
        <recommendedName>
            <fullName evidence="15">Diaminohydroxyphosphoribosylaminopyrimidine deaminase</fullName>
            <shortName evidence="15">DRAP deaminase</shortName>
            <ecNumber evidence="15">3.5.4.26</ecNumber>
        </recommendedName>
        <alternativeName>
            <fullName evidence="15">Riboflavin-specific deaminase</fullName>
        </alternativeName>
    </domain>
    <domain>
        <recommendedName>
            <fullName evidence="15">5-amino-6-(5-phosphoribosylamino)uracil reductase</fullName>
            <ecNumber evidence="15">1.1.1.193</ecNumber>
        </recommendedName>
        <alternativeName>
            <fullName evidence="15">HTP reductase</fullName>
        </alternativeName>
    </domain>
</protein>
<feature type="active site" description="Proton donor" evidence="16">
    <location>
        <position position="52"/>
    </location>
</feature>
<comment type="pathway">
    <text evidence="2 15">Cofactor biosynthesis; riboflavin biosynthesis; 5-amino-6-(D-ribitylamino)uracil from GTP: step 2/4.</text>
</comment>
<evidence type="ECO:0000256" key="4">
    <source>
        <dbReference type="ARBA" id="ARBA00005259"/>
    </source>
</evidence>
<dbReference type="GO" id="GO:0009231">
    <property type="term" value="P:riboflavin biosynthetic process"/>
    <property type="evidence" value="ECO:0007669"/>
    <property type="project" value="UniProtKB-UniPathway"/>
</dbReference>
<dbReference type="PROSITE" id="PS00903">
    <property type="entry name" value="CYT_DCMP_DEAMINASES_1"/>
    <property type="match status" value="1"/>
</dbReference>
<evidence type="ECO:0000256" key="5">
    <source>
        <dbReference type="ARBA" id="ARBA00007417"/>
    </source>
</evidence>
<feature type="binding site" evidence="18">
    <location>
        <position position="84"/>
    </location>
    <ligand>
        <name>Zn(2+)</name>
        <dbReference type="ChEBI" id="CHEBI:29105"/>
        <note>catalytic</note>
    </ligand>
</feature>
<evidence type="ECO:0000313" key="20">
    <source>
        <dbReference type="EMBL" id="OZM57143.1"/>
    </source>
</evidence>
<keyword evidence="10 15" id="KW-0521">NADP</keyword>
<evidence type="ECO:0000256" key="15">
    <source>
        <dbReference type="PIRNR" id="PIRNR006769"/>
    </source>
</evidence>
<keyword evidence="12" id="KW-0511">Multifunctional enzyme</keyword>
<feature type="binding site" evidence="17">
    <location>
        <begin position="293"/>
        <end position="299"/>
    </location>
    <ligand>
        <name>NADP(+)</name>
        <dbReference type="ChEBI" id="CHEBI:58349"/>
    </ligand>
</feature>
<dbReference type="Gene3D" id="3.40.430.10">
    <property type="entry name" value="Dihydrofolate Reductase, subunit A"/>
    <property type="match status" value="1"/>
</dbReference>
<evidence type="ECO:0000256" key="17">
    <source>
        <dbReference type="PIRSR" id="PIRSR006769-2"/>
    </source>
</evidence>
<dbReference type="InterPro" id="IPR002125">
    <property type="entry name" value="CMP_dCMP_dom"/>
</dbReference>
<evidence type="ECO:0000256" key="16">
    <source>
        <dbReference type="PIRSR" id="PIRSR006769-1"/>
    </source>
</evidence>
<evidence type="ECO:0000313" key="21">
    <source>
        <dbReference type="Proteomes" id="UP000217083"/>
    </source>
</evidence>
<dbReference type="InterPro" id="IPR002734">
    <property type="entry name" value="RibDG_C"/>
</dbReference>
<dbReference type="PIRSF" id="PIRSF006769">
    <property type="entry name" value="RibD"/>
    <property type="match status" value="1"/>
</dbReference>
<comment type="similarity">
    <text evidence="5 15">In the C-terminal section; belongs to the HTP reductase family.</text>
</comment>
<feature type="binding site" evidence="17">
    <location>
        <position position="196"/>
    </location>
    <ligand>
        <name>NADP(+)</name>
        <dbReference type="ChEBI" id="CHEBI:58349"/>
    </ligand>
</feature>
<reference evidence="21" key="1">
    <citation type="submission" date="2017-08" db="EMBL/GenBank/DDBJ databases">
        <authorList>
            <person name="Huang Z."/>
        </authorList>
    </citation>
    <scope>NUCLEOTIDE SEQUENCE [LARGE SCALE GENOMIC DNA]</scope>
    <source>
        <strain evidence="21">SA5d-4</strain>
    </source>
</reference>
<evidence type="ECO:0000256" key="9">
    <source>
        <dbReference type="ARBA" id="ARBA00022833"/>
    </source>
</evidence>
<dbReference type="CDD" id="cd01284">
    <property type="entry name" value="Riboflavin_deaminase-reductase"/>
    <property type="match status" value="1"/>
</dbReference>
<evidence type="ECO:0000259" key="19">
    <source>
        <dbReference type="PROSITE" id="PS51747"/>
    </source>
</evidence>
<dbReference type="SUPFAM" id="SSF53597">
    <property type="entry name" value="Dihydrofolate reductase-like"/>
    <property type="match status" value="1"/>
</dbReference>
<dbReference type="PANTHER" id="PTHR38011">
    <property type="entry name" value="DIHYDROFOLATE REDUCTASE FAMILY PROTEIN (AFU_ORTHOLOGUE AFUA_8G06820)"/>
    <property type="match status" value="1"/>
</dbReference>
<proteinExistence type="inferred from homology"/>
<accession>A0A263BTS4</accession>
<dbReference type="NCBIfam" id="TIGR00326">
    <property type="entry name" value="eubact_ribD"/>
    <property type="match status" value="1"/>
</dbReference>
<dbReference type="EC" id="3.5.4.26" evidence="15"/>
<dbReference type="InterPro" id="IPR024072">
    <property type="entry name" value="DHFR-like_dom_sf"/>
</dbReference>
<evidence type="ECO:0000256" key="1">
    <source>
        <dbReference type="ARBA" id="ARBA00002151"/>
    </source>
</evidence>
<dbReference type="InterPro" id="IPR016192">
    <property type="entry name" value="APOBEC/CMP_deaminase_Zn-bd"/>
</dbReference>
<feature type="binding site" evidence="17">
    <location>
        <position position="184"/>
    </location>
    <ligand>
        <name>substrate</name>
    </ligand>
</feature>
<comment type="cofactor">
    <cofactor evidence="15 18">
        <name>Zn(2+)</name>
        <dbReference type="ChEBI" id="CHEBI:29105"/>
    </cofactor>
    <text evidence="15 18">Binds 1 zinc ion.</text>
</comment>
<feature type="binding site" evidence="17">
    <location>
        <position position="200"/>
    </location>
    <ligand>
        <name>NADP(+)</name>
        <dbReference type="ChEBI" id="CHEBI:58349"/>
    </ligand>
</feature>
<dbReference type="Gene3D" id="3.40.140.10">
    <property type="entry name" value="Cytidine Deaminase, domain 2"/>
    <property type="match status" value="1"/>
</dbReference>
<feature type="domain" description="CMP/dCMP-type deaminase" evidence="19">
    <location>
        <begin position="1"/>
        <end position="123"/>
    </location>
</feature>
<dbReference type="GO" id="GO:0008835">
    <property type="term" value="F:diaminohydroxyphosphoribosylaminopyrimidine deaminase activity"/>
    <property type="evidence" value="ECO:0007669"/>
    <property type="project" value="UniProtKB-EC"/>
</dbReference>
<dbReference type="GO" id="GO:0008270">
    <property type="term" value="F:zinc ion binding"/>
    <property type="evidence" value="ECO:0007669"/>
    <property type="project" value="InterPro"/>
</dbReference>
<evidence type="ECO:0000256" key="18">
    <source>
        <dbReference type="PIRSR" id="PIRSR006769-3"/>
    </source>
</evidence>
<name>A0A263BTS4_9BACI</name>
<keyword evidence="7 15" id="KW-0479">Metal-binding</keyword>
<keyword evidence="21" id="KW-1185">Reference proteome</keyword>
<reference evidence="20 21" key="2">
    <citation type="submission" date="2017-09" db="EMBL/GenBank/DDBJ databases">
        <title>Bacillus patelloidae sp. nov., isolated from the intestinal tract of a marine limpet.</title>
        <authorList>
            <person name="Liu R."/>
            <person name="Dong C."/>
            <person name="Shao Z."/>
        </authorList>
    </citation>
    <scope>NUCLEOTIDE SEQUENCE [LARGE SCALE GENOMIC DNA]</scope>
    <source>
        <strain evidence="20 21">SA5d-4</strain>
    </source>
</reference>
<feature type="binding site" evidence="17">
    <location>
        <position position="170"/>
    </location>
    <ligand>
        <name>NADP(+)</name>
        <dbReference type="ChEBI" id="CHEBI:58349"/>
    </ligand>
</feature>
<dbReference type="Pfam" id="PF01872">
    <property type="entry name" value="RibD_C"/>
    <property type="match status" value="1"/>
</dbReference>
<keyword evidence="6 15" id="KW-0686">Riboflavin biosynthesis</keyword>
<feature type="binding site" evidence="17">
    <location>
        <position position="207"/>
    </location>
    <ligand>
        <name>substrate</name>
    </ligand>
</feature>
<comment type="pathway">
    <text evidence="3 15">Cofactor biosynthesis; riboflavin biosynthesis; 5-amino-6-(D-ribitylamino)uracil from GTP: step 3/4.</text>
</comment>
<dbReference type="EMBL" id="NPIA01000003">
    <property type="protein sequence ID" value="OZM57143.1"/>
    <property type="molecule type" value="Genomic_DNA"/>
</dbReference>
<dbReference type="InterPro" id="IPR004794">
    <property type="entry name" value="Eubact_RibD"/>
</dbReference>
<comment type="function">
    <text evidence="1 15">Converts 2,5-diamino-6-(ribosylamino)-4(3h)-pyrimidinone 5'-phosphate into 5-amino-6-(ribosylamino)-2,4(1h,3h)-pyrimidinedione 5'-phosphate.</text>
</comment>
<dbReference type="PROSITE" id="PS51747">
    <property type="entry name" value="CYT_DCMP_DEAMINASES_2"/>
    <property type="match status" value="1"/>
</dbReference>
<dbReference type="RefSeq" id="WP_094923544.1">
    <property type="nucleotide sequence ID" value="NZ_NPIA01000003.1"/>
</dbReference>
<dbReference type="Pfam" id="PF00383">
    <property type="entry name" value="dCMP_cyt_deam_1"/>
    <property type="match status" value="1"/>
</dbReference>
<sequence>MTDKEYMALAISLAQKTIGQTSPNPAVGAVVVKDGRIVGLGTHLKAGEPHAEVHALHMAGENAKGSTIYVTLEPCSHFGKTPPCANLIIEKQVKRCVIASVDSNPIVTNNGIARLKEAGIDVEVGLLKEEAEALNPYFNFYQIYKRPFVTLKTATSLDGKIATYSGDSKWITGKEAREDVHKYRHEHDAILVGVGTVLADDPSLTCRVPNGGINPIRIILDTSLRTPKTAKVVTDNEAPTWIIVGSGVLDEKKQEFEKLGVKVIIIKEPTISISELLKTLGENGIQSLFVEGGAKVNGSFLEAKAFQQVITYIAPKLIGGSNAPTSFAGTGFENIKGVPLLKVKSVEKIGDDIKIVSLPKERV</sequence>
<feature type="binding site" evidence="17">
    <location>
        <position position="204"/>
    </location>
    <ligand>
        <name>substrate</name>
    </ligand>
</feature>
<dbReference type="SUPFAM" id="SSF53927">
    <property type="entry name" value="Cytidine deaminase-like"/>
    <property type="match status" value="1"/>
</dbReference>
<dbReference type="InterPro" id="IPR016193">
    <property type="entry name" value="Cytidine_deaminase-like"/>
</dbReference>
<feature type="binding site" evidence="17">
    <location>
        <position position="222"/>
    </location>
    <ligand>
        <name>NADP(+)</name>
        <dbReference type="ChEBI" id="CHEBI:58349"/>
    </ligand>
</feature>
<feature type="binding site" evidence="18">
    <location>
        <position position="50"/>
    </location>
    <ligand>
        <name>Zn(2+)</name>
        <dbReference type="ChEBI" id="CHEBI:29105"/>
        <note>catalytic</note>
    </ligand>
</feature>
<feature type="binding site" evidence="17">
    <location>
        <position position="154"/>
    </location>
    <ligand>
        <name>NADP(+)</name>
        <dbReference type="ChEBI" id="CHEBI:58349"/>
    </ligand>
</feature>
<evidence type="ECO:0000256" key="3">
    <source>
        <dbReference type="ARBA" id="ARBA00004910"/>
    </source>
</evidence>
<dbReference type="Proteomes" id="UP000217083">
    <property type="component" value="Unassembled WGS sequence"/>
</dbReference>
<evidence type="ECO:0000256" key="2">
    <source>
        <dbReference type="ARBA" id="ARBA00004882"/>
    </source>
</evidence>
<dbReference type="FunFam" id="3.40.140.10:FF:000025">
    <property type="entry name" value="Riboflavin biosynthesis protein RibD"/>
    <property type="match status" value="1"/>
</dbReference>
<keyword evidence="9 15" id="KW-0862">Zinc</keyword>
<evidence type="ECO:0000256" key="7">
    <source>
        <dbReference type="ARBA" id="ARBA00022723"/>
    </source>
</evidence>
<evidence type="ECO:0000256" key="8">
    <source>
        <dbReference type="ARBA" id="ARBA00022801"/>
    </source>
</evidence>